<dbReference type="AlphaFoldDB" id="A0A316YUE3"/>
<evidence type="ECO:0000256" key="2">
    <source>
        <dbReference type="ARBA" id="ARBA00005616"/>
    </source>
</evidence>
<protein>
    <submittedName>
        <fullName evidence="8">WD40 repeat-like protein</fullName>
    </submittedName>
</protein>
<evidence type="ECO:0000256" key="4">
    <source>
        <dbReference type="ARBA" id="ARBA00022737"/>
    </source>
</evidence>
<evidence type="ECO:0000313" key="9">
    <source>
        <dbReference type="Proteomes" id="UP000245768"/>
    </source>
</evidence>
<dbReference type="GO" id="GO:0003682">
    <property type="term" value="F:chromatin binding"/>
    <property type="evidence" value="ECO:0007669"/>
    <property type="project" value="TreeGrafter"/>
</dbReference>
<dbReference type="SMART" id="SM00320">
    <property type="entry name" value="WD40"/>
    <property type="match status" value="4"/>
</dbReference>
<dbReference type="PROSITE" id="PS50294">
    <property type="entry name" value="WD_REPEATS_REGION"/>
    <property type="match status" value="2"/>
</dbReference>
<evidence type="ECO:0000256" key="3">
    <source>
        <dbReference type="ARBA" id="ARBA00022574"/>
    </source>
</evidence>
<dbReference type="Pfam" id="PF00400">
    <property type="entry name" value="WD40"/>
    <property type="match status" value="3"/>
</dbReference>
<evidence type="ECO:0000256" key="5">
    <source>
        <dbReference type="ARBA" id="ARBA00023242"/>
    </source>
</evidence>
<dbReference type="GO" id="GO:0016070">
    <property type="term" value="P:RNA metabolic process"/>
    <property type="evidence" value="ECO:0007669"/>
    <property type="project" value="UniProtKB-ARBA"/>
</dbReference>
<evidence type="ECO:0000256" key="6">
    <source>
        <dbReference type="PROSITE-ProRule" id="PRU00221"/>
    </source>
</evidence>
<evidence type="ECO:0000256" key="7">
    <source>
        <dbReference type="SAM" id="MobiDB-lite"/>
    </source>
</evidence>
<evidence type="ECO:0000313" key="8">
    <source>
        <dbReference type="EMBL" id="PWN92676.1"/>
    </source>
</evidence>
<dbReference type="GeneID" id="37040960"/>
<dbReference type="PANTHER" id="PTHR19861:SF0">
    <property type="entry name" value="WD REPEAT-CONTAINING PROTEIN 82"/>
    <property type="match status" value="1"/>
</dbReference>
<dbReference type="EMBL" id="KZ819634">
    <property type="protein sequence ID" value="PWN92676.1"/>
    <property type="molecule type" value="Genomic_DNA"/>
</dbReference>
<comment type="similarity">
    <text evidence="2">Belongs to the WD repeat SWD2 family.</text>
</comment>
<organism evidence="8 9">
    <name type="scientific">Acaromyces ingoldii</name>
    <dbReference type="NCBI Taxonomy" id="215250"/>
    <lineage>
        <taxon>Eukaryota</taxon>
        <taxon>Fungi</taxon>
        <taxon>Dikarya</taxon>
        <taxon>Basidiomycota</taxon>
        <taxon>Ustilaginomycotina</taxon>
        <taxon>Exobasidiomycetes</taxon>
        <taxon>Exobasidiales</taxon>
        <taxon>Cryptobasidiaceae</taxon>
        <taxon>Acaromyces</taxon>
    </lineage>
</organism>
<name>A0A316YUE3_9BASI</name>
<dbReference type="SUPFAM" id="SSF50978">
    <property type="entry name" value="WD40 repeat-like"/>
    <property type="match status" value="1"/>
</dbReference>
<keyword evidence="3 6" id="KW-0853">WD repeat</keyword>
<dbReference type="GO" id="GO:0048188">
    <property type="term" value="C:Set1C/COMPASS complex"/>
    <property type="evidence" value="ECO:0007669"/>
    <property type="project" value="TreeGrafter"/>
</dbReference>
<proteinExistence type="inferred from homology"/>
<reference evidence="8 9" key="1">
    <citation type="journal article" date="2018" name="Mol. Biol. Evol.">
        <title>Broad Genomic Sampling Reveals a Smut Pathogenic Ancestry of the Fungal Clade Ustilaginomycotina.</title>
        <authorList>
            <person name="Kijpornyongpan T."/>
            <person name="Mondo S.J."/>
            <person name="Barry K."/>
            <person name="Sandor L."/>
            <person name="Lee J."/>
            <person name="Lipzen A."/>
            <person name="Pangilinan J."/>
            <person name="LaButti K."/>
            <person name="Hainaut M."/>
            <person name="Henrissat B."/>
            <person name="Grigoriev I.V."/>
            <person name="Spatafora J.W."/>
            <person name="Aime M.C."/>
        </authorList>
    </citation>
    <scope>NUCLEOTIDE SEQUENCE [LARGE SCALE GENOMIC DNA]</scope>
    <source>
        <strain evidence="8 9">MCA 4198</strain>
    </source>
</reference>
<dbReference type="Gene3D" id="2.130.10.10">
    <property type="entry name" value="YVTN repeat-like/Quinoprotein amine dehydrogenase"/>
    <property type="match status" value="2"/>
</dbReference>
<dbReference type="InterPro" id="IPR001680">
    <property type="entry name" value="WD40_rpt"/>
</dbReference>
<feature type="repeat" description="WD" evidence="6">
    <location>
        <begin position="295"/>
        <end position="316"/>
    </location>
</feature>
<dbReference type="OrthoDB" id="27537at2759"/>
<keyword evidence="9" id="KW-1185">Reference proteome</keyword>
<feature type="repeat" description="WD" evidence="6">
    <location>
        <begin position="127"/>
        <end position="168"/>
    </location>
</feature>
<dbReference type="PROSITE" id="PS50082">
    <property type="entry name" value="WD_REPEATS_2"/>
    <property type="match status" value="3"/>
</dbReference>
<dbReference type="InterPro" id="IPR036322">
    <property type="entry name" value="WD40_repeat_dom_sf"/>
</dbReference>
<dbReference type="PANTHER" id="PTHR19861">
    <property type="entry name" value="WD40 REPEAT PROTEIN SWD2"/>
    <property type="match status" value="1"/>
</dbReference>
<keyword evidence="4" id="KW-0677">Repeat</keyword>
<feature type="repeat" description="WD" evidence="6">
    <location>
        <begin position="41"/>
        <end position="82"/>
    </location>
</feature>
<dbReference type="InParanoid" id="A0A316YUE3"/>
<gene>
    <name evidence="8" type="ORF">FA10DRAFT_235758</name>
</gene>
<dbReference type="Proteomes" id="UP000245768">
    <property type="component" value="Unassembled WGS sequence"/>
</dbReference>
<comment type="subcellular location">
    <subcellularLocation>
        <location evidence="1">Nucleus</location>
    </subcellularLocation>
</comment>
<evidence type="ECO:0000256" key="1">
    <source>
        <dbReference type="ARBA" id="ARBA00004123"/>
    </source>
</evidence>
<dbReference type="InterPro" id="IPR015943">
    <property type="entry name" value="WD40/YVTN_repeat-like_dom_sf"/>
</dbReference>
<feature type="region of interest" description="Disordered" evidence="7">
    <location>
        <begin position="321"/>
        <end position="346"/>
    </location>
</feature>
<dbReference type="RefSeq" id="XP_025379874.1">
    <property type="nucleotide sequence ID" value="XM_025519044.1"/>
</dbReference>
<dbReference type="FunCoup" id="A0A316YUE3">
    <property type="interactions" value="540"/>
</dbReference>
<dbReference type="STRING" id="215250.A0A316YUE3"/>
<dbReference type="InterPro" id="IPR037867">
    <property type="entry name" value="Swd2/WDR82"/>
</dbReference>
<accession>A0A316YUE3</accession>
<keyword evidence="5" id="KW-0539">Nucleus</keyword>
<sequence>MAAAAGASSSASASRPAAKALKLNSNNLGAFKISKLFGAPLIDAGRSVTSVGFDDRGDYLVSASDDDKIHIWDCNKGRHVKTLYSKKYGVHLARFTHKSTAVIYASNKEDDTIRHHSLIDNTYLQYYRGHKSRVTSLQMSPIDDTFLSAAKNEAVRFWDLRTPQCQAMLPVQGHPVIAYDASGRVFAIALNERPSVSLYDVRNFTARPFLVIPISDDDFLSQFSMPPRMPVIASLAFNPNGLLLVGTAGDVHYVLESFNGHILYRLRGHEGLERVQNEDLSMVSESGASGQECGWTPDGNYVFSGSQSGTIRFWHIPHHQEQPADAPRPMVQNVSPSVSREGHQGASRAVAFNPRSAMMVSGGSKVALWLPD</sequence>
<feature type="non-terminal residue" evidence="8">
    <location>
        <position position="372"/>
    </location>
</feature>